<dbReference type="Proteomes" id="UP000008694">
    <property type="component" value="Unassembled WGS sequence"/>
</dbReference>
<evidence type="ECO:0000313" key="1">
    <source>
        <dbReference type="EMBL" id="EFH47846.1"/>
    </source>
</evidence>
<name>D7M5W7_ARALL</name>
<accession>D7M5W7</accession>
<dbReference type="Gramene" id="scaffold_601391.1">
    <property type="protein sequence ID" value="scaffold_601391.1"/>
    <property type="gene ID" value="scaffold_601391.1"/>
</dbReference>
<dbReference type="HOGENOM" id="CLU_2963974_0_0_1"/>
<sequence>MSRVLRLSRETQVFSYTIRPKTESLQSEANSTLEKPNCINDEATHVKTQTFKKPNVFIA</sequence>
<organism evidence="2">
    <name type="scientific">Arabidopsis lyrata subsp. lyrata</name>
    <name type="common">Lyre-leaved rock-cress</name>
    <dbReference type="NCBI Taxonomy" id="81972"/>
    <lineage>
        <taxon>Eukaryota</taxon>
        <taxon>Viridiplantae</taxon>
        <taxon>Streptophyta</taxon>
        <taxon>Embryophyta</taxon>
        <taxon>Tracheophyta</taxon>
        <taxon>Spermatophyta</taxon>
        <taxon>Magnoliopsida</taxon>
        <taxon>eudicotyledons</taxon>
        <taxon>Gunneridae</taxon>
        <taxon>Pentapetalae</taxon>
        <taxon>rosids</taxon>
        <taxon>malvids</taxon>
        <taxon>Brassicales</taxon>
        <taxon>Brassicaceae</taxon>
        <taxon>Camelineae</taxon>
        <taxon>Arabidopsis</taxon>
    </lineage>
</organism>
<evidence type="ECO:0000313" key="2">
    <source>
        <dbReference type="Proteomes" id="UP000008694"/>
    </source>
</evidence>
<proteinExistence type="predicted"/>
<dbReference type="AlphaFoldDB" id="D7M5W7"/>
<reference evidence="2" key="1">
    <citation type="journal article" date="2011" name="Nat. Genet.">
        <title>The Arabidopsis lyrata genome sequence and the basis of rapid genome size change.</title>
        <authorList>
            <person name="Hu T.T."/>
            <person name="Pattyn P."/>
            <person name="Bakker E.G."/>
            <person name="Cao J."/>
            <person name="Cheng J.-F."/>
            <person name="Clark R.M."/>
            <person name="Fahlgren N."/>
            <person name="Fawcett J.A."/>
            <person name="Grimwood J."/>
            <person name="Gundlach H."/>
            <person name="Haberer G."/>
            <person name="Hollister J.D."/>
            <person name="Ossowski S."/>
            <person name="Ottilar R.P."/>
            <person name="Salamov A.A."/>
            <person name="Schneeberger K."/>
            <person name="Spannagl M."/>
            <person name="Wang X."/>
            <person name="Yang L."/>
            <person name="Nasrallah M.E."/>
            <person name="Bergelson J."/>
            <person name="Carrington J.C."/>
            <person name="Gaut B.S."/>
            <person name="Schmutz J."/>
            <person name="Mayer K.F.X."/>
            <person name="Van de Peer Y."/>
            <person name="Grigoriev I.V."/>
            <person name="Nordborg M."/>
            <person name="Weigel D."/>
            <person name="Guo Y.-L."/>
        </authorList>
    </citation>
    <scope>NUCLEOTIDE SEQUENCE [LARGE SCALE GENOMIC DNA]</scope>
    <source>
        <strain evidence="2">cv. MN47</strain>
    </source>
</reference>
<dbReference type="EMBL" id="GL348718">
    <property type="protein sequence ID" value="EFH47846.1"/>
    <property type="molecule type" value="Genomic_DNA"/>
</dbReference>
<protein>
    <submittedName>
        <fullName evidence="1">Predicted protein</fullName>
    </submittedName>
</protein>
<gene>
    <name evidence="1" type="ORF">ARALYDRAFT_909334</name>
</gene>
<keyword evidence="2" id="KW-1185">Reference proteome</keyword>